<reference evidence="7 8" key="1">
    <citation type="journal article" date="2007" name="Nature">
        <title>Evolution of genes and genomes on the Drosophila phylogeny.</title>
        <authorList>
            <consortium name="Drosophila 12 Genomes Consortium"/>
            <person name="Clark A.G."/>
            <person name="Eisen M.B."/>
            <person name="Smith D.R."/>
            <person name="Bergman C.M."/>
            <person name="Oliver B."/>
            <person name="Markow T.A."/>
            <person name="Kaufman T.C."/>
            <person name="Kellis M."/>
            <person name="Gelbart W."/>
            <person name="Iyer V.N."/>
            <person name="Pollard D.A."/>
            <person name="Sackton T.B."/>
            <person name="Larracuente A.M."/>
            <person name="Singh N.D."/>
            <person name="Abad J.P."/>
            <person name="Abt D.N."/>
            <person name="Adryan B."/>
            <person name="Aguade M."/>
            <person name="Akashi H."/>
            <person name="Anderson W.W."/>
            <person name="Aquadro C.F."/>
            <person name="Ardell D.H."/>
            <person name="Arguello R."/>
            <person name="Artieri C.G."/>
            <person name="Barbash D.A."/>
            <person name="Barker D."/>
            <person name="Barsanti P."/>
            <person name="Batterham P."/>
            <person name="Batzoglou S."/>
            <person name="Begun D."/>
            <person name="Bhutkar A."/>
            <person name="Blanco E."/>
            <person name="Bosak S.A."/>
            <person name="Bradley R.K."/>
            <person name="Brand A.D."/>
            <person name="Brent M.R."/>
            <person name="Brooks A.N."/>
            <person name="Brown R.H."/>
            <person name="Butlin R.K."/>
            <person name="Caggese C."/>
            <person name="Calvi B.R."/>
            <person name="Bernardo de Carvalho A."/>
            <person name="Caspi A."/>
            <person name="Castrezana S."/>
            <person name="Celniker S.E."/>
            <person name="Chang J.L."/>
            <person name="Chapple C."/>
            <person name="Chatterji S."/>
            <person name="Chinwalla A."/>
            <person name="Civetta A."/>
            <person name="Clifton S.W."/>
            <person name="Comeron J.M."/>
            <person name="Costello J.C."/>
            <person name="Coyne J.A."/>
            <person name="Daub J."/>
            <person name="David R.G."/>
            <person name="Delcher A.L."/>
            <person name="Delehaunty K."/>
            <person name="Do C.B."/>
            <person name="Ebling H."/>
            <person name="Edwards K."/>
            <person name="Eickbush T."/>
            <person name="Evans J.D."/>
            <person name="Filipski A."/>
            <person name="Findeiss S."/>
            <person name="Freyhult E."/>
            <person name="Fulton L."/>
            <person name="Fulton R."/>
            <person name="Garcia A.C."/>
            <person name="Gardiner A."/>
            <person name="Garfield D.A."/>
            <person name="Garvin B.E."/>
            <person name="Gibson G."/>
            <person name="Gilbert D."/>
            <person name="Gnerre S."/>
            <person name="Godfrey J."/>
            <person name="Good R."/>
            <person name="Gotea V."/>
            <person name="Gravely B."/>
            <person name="Greenberg A.J."/>
            <person name="Griffiths-Jones S."/>
            <person name="Gross S."/>
            <person name="Guigo R."/>
            <person name="Gustafson E.A."/>
            <person name="Haerty W."/>
            <person name="Hahn M.W."/>
            <person name="Halligan D.L."/>
            <person name="Halpern A.L."/>
            <person name="Halter G.M."/>
            <person name="Han M.V."/>
            <person name="Heger A."/>
            <person name="Hillier L."/>
            <person name="Hinrichs A.S."/>
            <person name="Holmes I."/>
            <person name="Hoskins R.A."/>
            <person name="Hubisz M.J."/>
            <person name="Hultmark D."/>
            <person name="Huntley M.A."/>
            <person name="Jaffe D.B."/>
            <person name="Jagadeeshan S."/>
            <person name="Jeck W.R."/>
            <person name="Johnson J."/>
            <person name="Jones C.D."/>
            <person name="Jordan W.C."/>
            <person name="Karpen G.H."/>
            <person name="Kataoka E."/>
            <person name="Keightley P.D."/>
            <person name="Kheradpour P."/>
            <person name="Kirkness E.F."/>
            <person name="Koerich L.B."/>
            <person name="Kristiansen K."/>
            <person name="Kudrna D."/>
            <person name="Kulathinal R.J."/>
            <person name="Kumar S."/>
            <person name="Kwok R."/>
            <person name="Lander E."/>
            <person name="Langley C.H."/>
            <person name="Lapoint R."/>
            <person name="Lazzaro B.P."/>
            <person name="Lee S.J."/>
            <person name="Levesque L."/>
            <person name="Li R."/>
            <person name="Lin C.F."/>
            <person name="Lin M.F."/>
            <person name="Lindblad-Toh K."/>
            <person name="Llopart A."/>
            <person name="Long M."/>
            <person name="Low L."/>
            <person name="Lozovsky E."/>
            <person name="Lu J."/>
            <person name="Luo M."/>
            <person name="Machado C.A."/>
            <person name="Makalowski W."/>
            <person name="Marzo M."/>
            <person name="Matsuda M."/>
            <person name="Matzkin L."/>
            <person name="McAllister B."/>
            <person name="McBride C.S."/>
            <person name="McKernan B."/>
            <person name="McKernan K."/>
            <person name="Mendez-Lago M."/>
            <person name="Minx P."/>
            <person name="Mollenhauer M.U."/>
            <person name="Montooth K."/>
            <person name="Mount S.M."/>
            <person name="Mu X."/>
            <person name="Myers E."/>
            <person name="Negre B."/>
            <person name="Newfeld S."/>
            <person name="Nielsen R."/>
            <person name="Noor M.A."/>
            <person name="O'Grady P."/>
            <person name="Pachter L."/>
            <person name="Papaceit M."/>
            <person name="Parisi M.J."/>
            <person name="Parisi M."/>
            <person name="Parts L."/>
            <person name="Pedersen J.S."/>
            <person name="Pesole G."/>
            <person name="Phillippy A.M."/>
            <person name="Ponting C.P."/>
            <person name="Pop M."/>
            <person name="Porcelli D."/>
            <person name="Powell J.R."/>
            <person name="Prohaska S."/>
            <person name="Pruitt K."/>
            <person name="Puig M."/>
            <person name="Quesneville H."/>
            <person name="Ram K.R."/>
            <person name="Rand D."/>
            <person name="Rasmussen M.D."/>
            <person name="Reed L.K."/>
            <person name="Reenan R."/>
            <person name="Reily A."/>
            <person name="Remington K.A."/>
            <person name="Rieger T.T."/>
            <person name="Ritchie M.G."/>
            <person name="Robin C."/>
            <person name="Rogers Y.H."/>
            <person name="Rohde C."/>
            <person name="Rozas J."/>
            <person name="Rubenfield M.J."/>
            <person name="Ruiz A."/>
            <person name="Russo S."/>
            <person name="Salzberg S.L."/>
            <person name="Sanchez-Gracia A."/>
            <person name="Saranga D.J."/>
            <person name="Sato H."/>
            <person name="Schaeffer S.W."/>
            <person name="Schatz M.C."/>
            <person name="Schlenke T."/>
            <person name="Schwartz R."/>
            <person name="Segarra C."/>
            <person name="Singh R.S."/>
            <person name="Sirot L."/>
            <person name="Sirota M."/>
            <person name="Sisneros N.B."/>
            <person name="Smith C.D."/>
            <person name="Smith T.F."/>
            <person name="Spieth J."/>
            <person name="Stage D.E."/>
            <person name="Stark A."/>
            <person name="Stephan W."/>
            <person name="Strausberg R.L."/>
            <person name="Strempel S."/>
            <person name="Sturgill D."/>
            <person name="Sutton G."/>
            <person name="Sutton G.G."/>
            <person name="Tao W."/>
            <person name="Teichmann S."/>
            <person name="Tobari Y.N."/>
            <person name="Tomimura Y."/>
            <person name="Tsolas J.M."/>
            <person name="Valente V.L."/>
            <person name="Venter E."/>
            <person name="Venter J.C."/>
            <person name="Vicario S."/>
            <person name="Vieira F.G."/>
            <person name="Vilella A.J."/>
            <person name="Villasante A."/>
            <person name="Walenz B."/>
            <person name="Wang J."/>
            <person name="Wasserman M."/>
            <person name="Watts T."/>
            <person name="Wilson D."/>
            <person name="Wilson R.K."/>
            <person name="Wing R.A."/>
            <person name="Wolfner M.F."/>
            <person name="Wong A."/>
            <person name="Wong G.K."/>
            <person name="Wu C.I."/>
            <person name="Wu G."/>
            <person name="Yamamoto D."/>
            <person name="Yang H.P."/>
            <person name="Yang S.P."/>
            <person name="Yorke J.A."/>
            <person name="Yoshida K."/>
            <person name="Zdobnov E."/>
            <person name="Zhang P."/>
            <person name="Zhang Y."/>
            <person name="Zimin A.V."/>
            <person name="Baldwin J."/>
            <person name="Abdouelleil A."/>
            <person name="Abdulkadir J."/>
            <person name="Abebe A."/>
            <person name="Abera B."/>
            <person name="Abreu J."/>
            <person name="Acer S.C."/>
            <person name="Aftuck L."/>
            <person name="Alexander A."/>
            <person name="An P."/>
            <person name="Anderson E."/>
            <person name="Anderson S."/>
            <person name="Arachi H."/>
            <person name="Azer M."/>
            <person name="Bachantsang P."/>
            <person name="Barry A."/>
            <person name="Bayul T."/>
            <person name="Berlin A."/>
            <person name="Bessette D."/>
            <person name="Bloom T."/>
            <person name="Blye J."/>
            <person name="Boguslavskiy L."/>
            <person name="Bonnet C."/>
            <person name="Boukhgalter B."/>
            <person name="Bourzgui I."/>
            <person name="Brown A."/>
            <person name="Cahill P."/>
            <person name="Channer S."/>
            <person name="Cheshatsang Y."/>
            <person name="Chuda L."/>
            <person name="Citroen M."/>
            <person name="Collymore A."/>
            <person name="Cooke P."/>
            <person name="Costello M."/>
            <person name="D'Aco K."/>
            <person name="Daza R."/>
            <person name="De Haan G."/>
            <person name="DeGray S."/>
            <person name="DeMaso C."/>
            <person name="Dhargay N."/>
            <person name="Dooley K."/>
            <person name="Dooley E."/>
            <person name="Doricent M."/>
            <person name="Dorje P."/>
            <person name="Dorjee K."/>
            <person name="Dupes A."/>
            <person name="Elong R."/>
            <person name="Falk J."/>
            <person name="Farina A."/>
            <person name="Faro S."/>
            <person name="Ferguson D."/>
            <person name="Fisher S."/>
            <person name="Foley C.D."/>
            <person name="Franke A."/>
            <person name="Friedrich D."/>
            <person name="Gadbois L."/>
            <person name="Gearin G."/>
            <person name="Gearin C.R."/>
            <person name="Giannoukos G."/>
            <person name="Goode T."/>
            <person name="Graham J."/>
            <person name="Grandbois E."/>
            <person name="Grewal S."/>
            <person name="Gyaltsen K."/>
            <person name="Hafez N."/>
            <person name="Hagos B."/>
            <person name="Hall J."/>
            <person name="Henson C."/>
            <person name="Hollinger A."/>
            <person name="Honan T."/>
            <person name="Huard M.D."/>
            <person name="Hughes L."/>
            <person name="Hurhula B."/>
            <person name="Husby M.E."/>
            <person name="Kamat A."/>
            <person name="Kanga B."/>
            <person name="Kashin S."/>
            <person name="Khazanovich D."/>
            <person name="Kisner P."/>
            <person name="Lance K."/>
            <person name="Lara M."/>
            <person name="Lee W."/>
            <person name="Lennon N."/>
            <person name="Letendre F."/>
            <person name="LeVine R."/>
            <person name="Lipovsky A."/>
            <person name="Liu X."/>
            <person name="Liu J."/>
            <person name="Liu S."/>
            <person name="Lokyitsang T."/>
            <person name="Lokyitsang Y."/>
            <person name="Lubonja R."/>
            <person name="Lui A."/>
            <person name="MacDonald P."/>
            <person name="Magnisalis V."/>
            <person name="Maru K."/>
            <person name="Matthews C."/>
            <person name="McCusker W."/>
            <person name="McDonough S."/>
            <person name="Mehta T."/>
            <person name="Meldrim J."/>
            <person name="Meneus L."/>
            <person name="Mihai O."/>
            <person name="Mihalev A."/>
            <person name="Mihova T."/>
            <person name="Mittelman R."/>
            <person name="Mlenga V."/>
            <person name="Montmayeur A."/>
            <person name="Mulrain L."/>
            <person name="Navidi A."/>
            <person name="Naylor J."/>
            <person name="Negash T."/>
            <person name="Nguyen T."/>
            <person name="Nguyen N."/>
            <person name="Nicol R."/>
            <person name="Norbu C."/>
            <person name="Norbu N."/>
            <person name="Novod N."/>
            <person name="O'Neill B."/>
            <person name="Osman S."/>
            <person name="Markiewicz E."/>
            <person name="Oyono O.L."/>
            <person name="Patti C."/>
            <person name="Phunkhang P."/>
            <person name="Pierre F."/>
            <person name="Priest M."/>
            <person name="Raghuraman S."/>
            <person name="Rege F."/>
            <person name="Reyes R."/>
            <person name="Rise C."/>
            <person name="Rogov P."/>
            <person name="Ross K."/>
            <person name="Ryan E."/>
            <person name="Settipalli S."/>
            <person name="Shea T."/>
            <person name="Sherpa N."/>
            <person name="Shi L."/>
            <person name="Shih D."/>
            <person name="Sparrow T."/>
            <person name="Spaulding J."/>
            <person name="Stalker J."/>
            <person name="Stange-Thomann N."/>
            <person name="Stavropoulos S."/>
            <person name="Stone C."/>
            <person name="Strader C."/>
            <person name="Tesfaye S."/>
            <person name="Thomson T."/>
            <person name="Thoulutsang Y."/>
            <person name="Thoulutsang D."/>
            <person name="Topham K."/>
            <person name="Topping I."/>
            <person name="Tsamla T."/>
            <person name="Vassiliev H."/>
            <person name="Vo A."/>
            <person name="Wangchuk T."/>
            <person name="Wangdi T."/>
            <person name="Weiand M."/>
            <person name="Wilkinson J."/>
            <person name="Wilson A."/>
            <person name="Yadav S."/>
            <person name="Young G."/>
            <person name="Yu Q."/>
            <person name="Zembek L."/>
            <person name="Zhong D."/>
            <person name="Zimmer A."/>
            <person name="Zwirko Z."/>
            <person name="Jaffe D.B."/>
            <person name="Alvarez P."/>
            <person name="Brockman W."/>
            <person name="Butler J."/>
            <person name="Chin C."/>
            <person name="Gnerre S."/>
            <person name="Grabherr M."/>
            <person name="Kleber M."/>
            <person name="Mauceli E."/>
            <person name="MacCallum I."/>
        </authorList>
    </citation>
    <scope>NUCLEOTIDE SEQUENCE [LARGE SCALE GENOMIC DNA]</scope>
    <source>
        <strain evidence="8">Tucson 15010-1051.87</strain>
    </source>
</reference>
<sequence length="108" mass="12505">MPCVCGKKCSLLCLFISIWATFQMLLMGMSYSMHSLAFLHSLPLKEHYNSLKEFRTEADNAFRELAIRCYVTAVLYGCFAFISYICLRLRNKQLAATKDAKVHRKRKV</sequence>
<evidence type="ECO:0000256" key="6">
    <source>
        <dbReference type="SAM" id="Phobius"/>
    </source>
</evidence>
<name>B4LNF3_DROVI</name>
<dbReference type="eggNOG" id="ENOG502T9GP">
    <property type="taxonomic scope" value="Eukaryota"/>
</dbReference>
<keyword evidence="3 6" id="KW-0812">Transmembrane</keyword>
<keyword evidence="8" id="KW-1185">Reference proteome</keyword>
<dbReference type="GO" id="GO:0016020">
    <property type="term" value="C:membrane"/>
    <property type="evidence" value="ECO:0007669"/>
    <property type="project" value="UniProtKB-SubCell"/>
</dbReference>
<comment type="similarity">
    <text evidence="2">Belongs to the RNase K family.</text>
</comment>
<dbReference type="InParanoid" id="B4LNF3"/>
<accession>B4LNF3</accession>
<proteinExistence type="inferred from homology"/>
<dbReference type="KEGG" id="dvi:6627270"/>
<dbReference type="OrthoDB" id="67317at2759"/>
<feature type="transmembrane region" description="Helical" evidence="6">
    <location>
        <begin position="65"/>
        <end position="87"/>
    </location>
</feature>
<organism evidence="7 8">
    <name type="scientific">Drosophila virilis</name>
    <name type="common">Fruit fly</name>
    <dbReference type="NCBI Taxonomy" id="7244"/>
    <lineage>
        <taxon>Eukaryota</taxon>
        <taxon>Metazoa</taxon>
        <taxon>Ecdysozoa</taxon>
        <taxon>Arthropoda</taxon>
        <taxon>Hexapoda</taxon>
        <taxon>Insecta</taxon>
        <taxon>Pterygota</taxon>
        <taxon>Neoptera</taxon>
        <taxon>Endopterygota</taxon>
        <taxon>Diptera</taxon>
        <taxon>Brachycera</taxon>
        <taxon>Muscomorpha</taxon>
        <taxon>Ephydroidea</taxon>
        <taxon>Drosophilidae</taxon>
        <taxon>Drosophila</taxon>
    </lineage>
</organism>
<dbReference type="EMBL" id="CH940648">
    <property type="protein sequence ID" value="EDW61105.1"/>
    <property type="molecule type" value="Genomic_DNA"/>
</dbReference>
<gene>
    <name evidence="7" type="primary">Dvir\GJ21850</name>
    <name evidence="7" type="ORF">Dvir_GJ21850</name>
</gene>
<evidence type="ECO:0000313" key="8">
    <source>
        <dbReference type="Proteomes" id="UP000008792"/>
    </source>
</evidence>
<protein>
    <submittedName>
        <fullName evidence="7">Uncharacterized protein</fullName>
    </submittedName>
</protein>
<comment type="subcellular location">
    <subcellularLocation>
        <location evidence="1">Membrane</location>
        <topology evidence="1">Multi-pass membrane protein</topology>
    </subcellularLocation>
</comment>
<evidence type="ECO:0000313" key="7">
    <source>
        <dbReference type="EMBL" id="EDW61105.1"/>
    </source>
</evidence>
<dbReference type="STRING" id="7244.B4LNF3"/>
<dbReference type="HOGENOM" id="CLU_140554_0_0_1"/>
<dbReference type="PhylomeDB" id="B4LNF3"/>
<dbReference type="InterPro" id="IPR026770">
    <property type="entry name" value="RNase_K"/>
</dbReference>
<dbReference type="Proteomes" id="UP000008792">
    <property type="component" value="Unassembled WGS sequence"/>
</dbReference>
<keyword evidence="4 6" id="KW-1133">Transmembrane helix</keyword>
<dbReference type="GO" id="GO:0004521">
    <property type="term" value="F:RNA endonuclease activity"/>
    <property type="evidence" value="ECO:0007669"/>
    <property type="project" value="InterPro"/>
</dbReference>
<evidence type="ECO:0000256" key="4">
    <source>
        <dbReference type="ARBA" id="ARBA00022989"/>
    </source>
</evidence>
<dbReference type="AlphaFoldDB" id="B4LNF3"/>
<evidence type="ECO:0000256" key="1">
    <source>
        <dbReference type="ARBA" id="ARBA00004141"/>
    </source>
</evidence>
<dbReference type="PANTHER" id="PTHR31733">
    <property type="entry name" value="RIBONUCLEASE KAPPA"/>
    <property type="match status" value="1"/>
</dbReference>
<evidence type="ECO:0000256" key="2">
    <source>
        <dbReference type="ARBA" id="ARBA00008458"/>
    </source>
</evidence>
<dbReference type="OMA" id="VSTRCFV"/>
<evidence type="ECO:0000256" key="3">
    <source>
        <dbReference type="ARBA" id="ARBA00022692"/>
    </source>
</evidence>
<evidence type="ECO:0000256" key="5">
    <source>
        <dbReference type="ARBA" id="ARBA00023136"/>
    </source>
</evidence>
<keyword evidence="5 6" id="KW-0472">Membrane</keyword>